<feature type="region of interest" description="Disordered" evidence="1">
    <location>
        <begin position="27"/>
        <end position="83"/>
    </location>
</feature>
<dbReference type="AlphaFoldDB" id="A0A0F9VSS3"/>
<reference evidence="2" key="1">
    <citation type="journal article" date="2015" name="Nature">
        <title>Complex archaea that bridge the gap between prokaryotes and eukaryotes.</title>
        <authorList>
            <person name="Spang A."/>
            <person name="Saw J.H."/>
            <person name="Jorgensen S.L."/>
            <person name="Zaremba-Niedzwiedzka K."/>
            <person name="Martijn J."/>
            <person name="Lind A.E."/>
            <person name="van Eijk R."/>
            <person name="Schleper C."/>
            <person name="Guy L."/>
            <person name="Ettema T.J."/>
        </authorList>
    </citation>
    <scope>NUCLEOTIDE SEQUENCE</scope>
</reference>
<dbReference type="EMBL" id="LAZR01000028">
    <property type="protein sequence ID" value="KKO02983.1"/>
    <property type="molecule type" value="Genomic_DNA"/>
</dbReference>
<dbReference type="Pfam" id="PF20125">
    <property type="entry name" value="DUF6515"/>
    <property type="match status" value="1"/>
</dbReference>
<feature type="compositionally biased region" description="Low complexity" evidence="1">
    <location>
        <begin position="52"/>
        <end position="66"/>
    </location>
</feature>
<evidence type="ECO:0000313" key="2">
    <source>
        <dbReference type="EMBL" id="KKO02983.1"/>
    </source>
</evidence>
<evidence type="ECO:0008006" key="3">
    <source>
        <dbReference type="Google" id="ProtNLM"/>
    </source>
</evidence>
<evidence type="ECO:0000256" key="1">
    <source>
        <dbReference type="SAM" id="MobiDB-lite"/>
    </source>
</evidence>
<name>A0A0F9VSS3_9ZZZZ</name>
<comment type="caution">
    <text evidence="2">The sequence shown here is derived from an EMBL/GenBank/DDBJ whole genome shotgun (WGS) entry which is preliminary data.</text>
</comment>
<proteinExistence type="predicted"/>
<sequence>MHNIGVIIPKQLALLVAASLLTSTAVFAGPGDQDRRDNAGQNSRYDQSKHNQQPQHQPAQQAQRAPVRVTSQPHMRPGSSVARLPSGYRQIHHRDHDYYYVRGGWYRPHGNGFIVVTPPIGLSIPVLPGGYISLMIGGRPYYRYNNIYYVQRGNNYVVVDAPSQSNVSTPAQDELFIYPTSNQSAGQQSKDKYECHQWGNSQTGYDPTQPYGGVAANAASATRANYQRAMTACLEARGYTVR</sequence>
<organism evidence="2">
    <name type="scientific">marine sediment metagenome</name>
    <dbReference type="NCBI Taxonomy" id="412755"/>
    <lineage>
        <taxon>unclassified sequences</taxon>
        <taxon>metagenomes</taxon>
        <taxon>ecological metagenomes</taxon>
    </lineage>
</organism>
<protein>
    <recommendedName>
        <fullName evidence="3">Glycine zipper family protein</fullName>
    </recommendedName>
</protein>
<gene>
    <name evidence="2" type="ORF">LCGC14_0099040</name>
</gene>
<accession>A0A0F9VSS3</accession>
<dbReference type="InterPro" id="IPR045398">
    <property type="entry name" value="DUF6515"/>
</dbReference>